<dbReference type="Gene3D" id="1.10.840.10">
    <property type="entry name" value="Ras guanine-nucleotide exchange factors catalytic domain"/>
    <property type="match status" value="1"/>
</dbReference>
<feature type="region of interest" description="Disordered" evidence="5">
    <location>
        <begin position="969"/>
        <end position="1008"/>
    </location>
</feature>
<dbReference type="InterPro" id="IPR023578">
    <property type="entry name" value="Ras_GEF_dom_sf"/>
</dbReference>
<dbReference type="PROSITE" id="PS50009">
    <property type="entry name" value="RASGEF_CAT"/>
    <property type="match status" value="1"/>
</dbReference>
<dbReference type="InterPro" id="IPR001895">
    <property type="entry name" value="RASGEF_cat_dom"/>
</dbReference>
<dbReference type="SUPFAM" id="SSF50044">
    <property type="entry name" value="SH3-domain"/>
    <property type="match status" value="1"/>
</dbReference>
<dbReference type="Pfam" id="PF00617">
    <property type="entry name" value="RasGEF"/>
    <property type="match status" value="1"/>
</dbReference>
<organism evidence="9">
    <name type="scientific">Rhodotorula toruloides</name>
    <name type="common">Yeast</name>
    <name type="synonym">Rhodosporidium toruloides</name>
    <dbReference type="NCBI Taxonomy" id="5286"/>
    <lineage>
        <taxon>Eukaryota</taxon>
        <taxon>Fungi</taxon>
        <taxon>Dikarya</taxon>
        <taxon>Basidiomycota</taxon>
        <taxon>Pucciniomycotina</taxon>
        <taxon>Microbotryomycetes</taxon>
        <taxon>Sporidiobolales</taxon>
        <taxon>Sporidiobolaceae</taxon>
        <taxon>Rhodotorula</taxon>
    </lineage>
</organism>
<feature type="compositionally biased region" description="Low complexity" evidence="5">
    <location>
        <begin position="288"/>
        <end position="325"/>
    </location>
</feature>
<dbReference type="CDD" id="cd00155">
    <property type="entry name" value="RasGEF"/>
    <property type="match status" value="1"/>
</dbReference>
<evidence type="ECO:0000256" key="1">
    <source>
        <dbReference type="ARBA" id="ARBA00022443"/>
    </source>
</evidence>
<feature type="region of interest" description="Disordered" evidence="5">
    <location>
        <begin position="391"/>
        <end position="413"/>
    </location>
</feature>
<dbReference type="SMART" id="SM00229">
    <property type="entry name" value="RasGEFN"/>
    <property type="match status" value="1"/>
</dbReference>
<dbReference type="GO" id="GO:0005085">
    <property type="term" value="F:guanyl-nucleotide exchange factor activity"/>
    <property type="evidence" value="ECO:0007669"/>
    <property type="project" value="UniProtKB-KW"/>
</dbReference>
<dbReference type="Gene3D" id="1.20.870.10">
    <property type="entry name" value="Son of sevenless (SoS) protein Chain: S domain 1"/>
    <property type="match status" value="1"/>
</dbReference>
<feature type="compositionally biased region" description="Polar residues" evidence="5">
    <location>
        <begin position="771"/>
        <end position="790"/>
    </location>
</feature>
<dbReference type="PROSITE" id="PS50002">
    <property type="entry name" value="SH3"/>
    <property type="match status" value="1"/>
</dbReference>
<evidence type="ECO:0000256" key="5">
    <source>
        <dbReference type="SAM" id="MobiDB-lite"/>
    </source>
</evidence>
<dbReference type="PANTHER" id="PTHR23113">
    <property type="entry name" value="GUANINE NUCLEOTIDE EXCHANGE FACTOR"/>
    <property type="match status" value="1"/>
</dbReference>
<dbReference type="Pfam" id="PF25006">
    <property type="entry name" value="DUF7783"/>
    <property type="match status" value="1"/>
</dbReference>
<dbReference type="OrthoDB" id="28357at2759"/>
<accession>A0A061B877</accession>
<keyword evidence="2 3" id="KW-0344">Guanine-nucleotide releasing factor</keyword>
<dbReference type="SUPFAM" id="SSF48366">
    <property type="entry name" value="Ras GEF"/>
    <property type="match status" value="1"/>
</dbReference>
<dbReference type="InterPro" id="IPR036028">
    <property type="entry name" value="SH3-like_dom_sf"/>
</dbReference>
<evidence type="ECO:0000256" key="2">
    <source>
        <dbReference type="ARBA" id="ARBA00022658"/>
    </source>
</evidence>
<sequence length="1369" mass="146528">MDRSPSPSSISARAPSLSLPFLVRALHTFDPSSLLSSTSSSSSQQIQSCLAFEAGTVVRCLGRDESGWWDGEVVEWSGQDGEEKVGNRGWFPSNYVEVLGVEEGVVAVGGGETRDAHLSQAARTLLRAIDQNVGLLDAAVADGKKAHYQPSTACLISSIRTVLSSTSALTRDSPVLRSHPSLASARKKILSSLAHLVNQARKASSPAEDVGREEAEDMRKIAGETVAFVRKFIELAEEKGVVVDLGTASNGSSASATGKEVRAAKSMGNLRRPTVVALENPQAGTAFPLRSSPRSRSAEPAPTSPRAPTSPALSTTSSQLTFHTPSSLSTHLSTLHDSLLSTLAALIGHVHSHSRSSSPAASFARLIDLTREAIERVRDVLVVVEKVGKLAPPLSPDQENAPSAQADAGEGSPMKVLARTREKLYEATTALVQAARVATAPSAASAPSSASSSPRKNSLDSVHTTSTSSTVSDADRAKSRNRRRRDQDEQERKLLLSAATAVLRAGGDCVGAVKNVVGLVASTVKGEDGESSRFEVVLPRPRAGEDEHDERRLAAEEKHADARSVRSVGSASTKYADAEEDVGGSVRPTSAIGARQAPPSSPGLVAGPRSSVAAASAAIDARRRNSHTISMLGRKATSLGCLRDRYTGDGIEDAPLDGLKGMSLAEGEEGEEEDEREANTTMETEPASSSVAHIDHAKTPSTPIDSPAISMYRQHSTDSTRSHQSSSRHTDFSHASSSNITAETSPRSSMQATSAKSVAGHSRSQSKKSLVRTSLGSVRESLPSSPSIPQTPGVPTPGATPRGSVSSSGPWYLQRDYLPREISFNADGHVSGGTLPCLVERMTLHDTTIDAAFSDTFLLTFRMFTTPLELARLLWARFDLSPPRHPETGAELSADELKQWTAQKLTPIRLRIYNLFKTWVESYWLHEQDREIVDGLLEWSQGSLKAAMPAASNRLVDLVNKRIAAAERAGEDSNGFVQHSNASSTSVGSSSASHSVNDSTSSLTVSNATPASSIRSGLAGTGGFLSRMQSTDKLRSGKSIAPLSTARVSSDSYTPGSPSASSAPSPIITKSLVAALRPALSGRTPLFSSVTEVDALELARQLTILESRTYCSIRADELLGSNAATGCAKGPVEAFKACNVRKMSTLSTRLTGWITETILGEQDQKRRTALLKYFIKVGERLLALANYNALFAVFTALNSSTISRLRKTWDGIAPKYKAVFDTLRKATDHGRNYAEYRQKIRQAVPPCLPFVGLFLTDLIFVFEGNRAERLSPVDSSLQLINFDRYHKMARIVGELQRFQSPYPLVEVPEIQAYLSQQLEGLKRGQDAQSLYRQSLLIEPRQAPGPGSSAASIISSNDGHKHRDLFNWRG</sequence>
<feature type="compositionally biased region" description="Low complexity" evidence="5">
    <location>
        <begin position="1049"/>
        <end position="1064"/>
    </location>
</feature>
<evidence type="ECO:0000259" key="7">
    <source>
        <dbReference type="PROSITE" id="PS50009"/>
    </source>
</evidence>
<proteinExistence type="predicted"/>
<feature type="compositionally biased region" description="Basic and acidic residues" evidence="5">
    <location>
        <begin position="555"/>
        <end position="564"/>
    </location>
</feature>
<evidence type="ECO:0000313" key="9">
    <source>
        <dbReference type="EMBL" id="CDR46122.1"/>
    </source>
</evidence>
<dbReference type="InterPro" id="IPR036964">
    <property type="entry name" value="RASGEF_cat_dom_sf"/>
</dbReference>
<feature type="domain" description="SH3" evidence="6">
    <location>
        <begin position="18"/>
        <end position="101"/>
    </location>
</feature>
<feature type="domain" description="Ras-GEF" evidence="7">
    <location>
        <begin position="1094"/>
        <end position="1340"/>
    </location>
</feature>
<feature type="compositionally biased region" description="Low complexity" evidence="5">
    <location>
        <begin position="979"/>
        <end position="1002"/>
    </location>
</feature>
<name>A0A061B877_RHOTO</name>
<evidence type="ECO:0000256" key="4">
    <source>
        <dbReference type="PROSITE-ProRule" id="PRU00192"/>
    </source>
</evidence>
<dbReference type="Pfam" id="PF07653">
    <property type="entry name" value="SH3_2"/>
    <property type="match status" value="1"/>
</dbReference>
<feature type="compositionally biased region" description="Low complexity" evidence="5">
    <location>
        <begin position="442"/>
        <end position="454"/>
    </location>
</feature>
<feature type="region of interest" description="Disordered" evidence="5">
    <location>
        <begin position="442"/>
        <end position="491"/>
    </location>
</feature>
<dbReference type="Gene3D" id="2.30.30.40">
    <property type="entry name" value="SH3 Domains"/>
    <property type="match status" value="1"/>
</dbReference>
<feature type="compositionally biased region" description="Acidic residues" evidence="5">
    <location>
        <begin position="666"/>
        <end position="676"/>
    </location>
</feature>
<feature type="compositionally biased region" description="Low complexity" evidence="5">
    <location>
        <begin position="247"/>
        <end position="258"/>
    </location>
</feature>
<dbReference type="GO" id="GO:0005886">
    <property type="term" value="C:plasma membrane"/>
    <property type="evidence" value="ECO:0007669"/>
    <property type="project" value="TreeGrafter"/>
</dbReference>
<feature type="compositionally biased region" description="Polar residues" evidence="5">
    <location>
        <begin position="733"/>
        <end position="756"/>
    </location>
</feature>
<feature type="region of interest" description="Disordered" evidence="5">
    <location>
        <begin position="247"/>
        <end position="325"/>
    </location>
</feature>
<keyword evidence="1 4" id="KW-0728">SH3 domain</keyword>
<feature type="compositionally biased region" description="Low complexity" evidence="5">
    <location>
        <begin position="461"/>
        <end position="472"/>
    </location>
</feature>
<evidence type="ECO:0000256" key="3">
    <source>
        <dbReference type="PROSITE-ProRule" id="PRU00168"/>
    </source>
</evidence>
<feature type="region of interest" description="Disordered" evidence="5">
    <location>
        <begin position="555"/>
        <end position="608"/>
    </location>
</feature>
<dbReference type="SMART" id="SM00326">
    <property type="entry name" value="SH3"/>
    <property type="match status" value="1"/>
</dbReference>
<protein>
    <submittedName>
        <fullName evidence="9">RHTO0S12e00694g1_1</fullName>
    </submittedName>
</protein>
<feature type="region of interest" description="Disordered" evidence="5">
    <location>
        <begin position="649"/>
        <end position="808"/>
    </location>
</feature>
<feature type="compositionally biased region" description="Polar residues" evidence="5">
    <location>
        <begin position="679"/>
        <end position="691"/>
    </location>
</feature>
<reference evidence="9" key="1">
    <citation type="journal article" date="2014" name="Genome Announc.">
        <title>Draft genome sequence of Rhodosporidium toruloides CECT1137, an oleaginous yeast of biotechnological interest.</title>
        <authorList>
            <person name="Morin N."/>
            <person name="Calcas X."/>
            <person name="Devillers H."/>
            <person name="Durrens P."/>
            <person name="Sherman D.J."/>
            <person name="Nicaud J.-M."/>
            <person name="Neuveglise C."/>
        </authorList>
    </citation>
    <scope>NUCLEOTIDE SEQUENCE</scope>
    <source>
        <strain evidence="9">CECT1137</strain>
    </source>
</reference>
<dbReference type="GO" id="GO:0007265">
    <property type="term" value="P:Ras protein signal transduction"/>
    <property type="evidence" value="ECO:0007669"/>
    <property type="project" value="TreeGrafter"/>
</dbReference>
<dbReference type="PANTHER" id="PTHR23113:SF354">
    <property type="entry name" value="BUD SITE SELECTION PROTEIN 5"/>
    <property type="match status" value="1"/>
</dbReference>
<dbReference type="SMART" id="SM00147">
    <property type="entry name" value="RasGEF"/>
    <property type="match status" value="1"/>
</dbReference>
<dbReference type="InterPro" id="IPR001452">
    <property type="entry name" value="SH3_domain"/>
</dbReference>
<dbReference type="CDD" id="cd06224">
    <property type="entry name" value="REM"/>
    <property type="match status" value="1"/>
</dbReference>
<feature type="region of interest" description="Disordered" evidence="5">
    <location>
        <begin position="1031"/>
        <end position="1064"/>
    </location>
</feature>
<dbReference type="InterPro" id="IPR008937">
    <property type="entry name" value="Ras-like_GEF"/>
</dbReference>
<dbReference type="EMBL" id="LK052947">
    <property type="protein sequence ID" value="CDR46122.1"/>
    <property type="molecule type" value="Genomic_DNA"/>
</dbReference>
<feature type="domain" description="N-terminal Ras-GEF" evidence="8">
    <location>
        <begin position="826"/>
        <end position="963"/>
    </location>
</feature>
<evidence type="ECO:0000259" key="8">
    <source>
        <dbReference type="PROSITE" id="PS50212"/>
    </source>
</evidence>
<evidence type="ECO:0000259" key="6">
    <source>
        <dbReference type="PROSITE" id="PS50002"/>
    </source>
</evidence>
<gene>
    <name evidence="9" type="ORF">RHTO0S_12e00694g</name>
</gene>
<dbReference type="InterPro" id="IPR056685">
    <property type="entry name" value="DUF7783"/>
</dbReference>
<dbReference type="PROSITE" id="PS50212">
    <property type="entry name" value="RASGEF_NTER"/>
    <property type="match status" value="1"/>
</dbReference>
<dbReference type="InterPro" id="IPR000651">
    <property type="entry name" value="Ras-like_Gua-exchang_fac_N"/>
</dbReference>
<dbReference type="Pfam" id="PF00618">
    <property type="entry name" value="RasGEF_N"/>
    <property type="match status" value="1"/>
</dbReference>